<feature type="compositionally biased region" description="Low complexity" evidence="1">
    <location>
        <begin position="144"/>
        <end position="161"/>
    </location>
</feature>
<reference evidence="2 3" key="1">
    <citation type="submission" date="2021-09" db="EMBL/GenBank/DDBJ databases">
        <title>Genomic insights and catalytic innovation underlie evolution of tropane alkaloids biosynthesis.</title>
        <authorList>
            <person name="Wang Y.-J."/>
            <person name="Tian T."/>
            <person name="Huang J.-P."/>
            <person name="Huang S.-X."/>
        </authorList>
    </citation>
    <scope>NUCLEOTIDE SEQUENCE [LARGE SCALE GENOMIC DNA]</scope>
    <source>
        <strain evidence="2">KIB-2018</strain>
        <tissue evidence="2">Leaf</tissue>
    </source>
</reference>
<name>A0AAV8SL65_9ROSI</name>
<dbReference type="Proteomes" id="UP001159364">
    <property type="component" value="Linkage Group LG10"/>
</dbReference>
<evidence type="ECO:0000313" key="2">
    <source>
        <dbReference type="EMBL" id="KAJ8752640.1"/>
    </source>
</evidence>
<feature type="compositionally biased region" description="Pro residues" evidence="1">
    <location>
        <begin position="291"/>
        <end position="300"/>
    </location>
</feature>
<evidence type="ECO:0000313" key="3">
    <source>
        <dbReference type="Proteomes" id="UP001159364"/>
    </source>
</evidence>
<dbReference type="AlphaFoldDB" id="A0AAV8SL65"/>
<evidence type="ECO:0000256" key="1">
    <source>
        <dbReference type="SAM" id="MobiDB-lite"/>
    </source>
</evidence>
<sequence>MPPPPTTDVSTGAPPTRPLPIDAYGPLMQVTRRGCRPPPPPSDFCRDSPSLGWSAGPRGSRFVALTHEESSDTPTGVPPTVDSPCPLVNPFSSSTDQRSPHATNLSSRRDTRQSRGSRKGLSGSFLKNQGMASFPPTLNPAVGQTSSPSPTHHSPSQQLPPMGRTAPMGPDSLPLPQVPSHAGPQPHNTPLPQLQSSAQIPSDPESAHVAIYLPSHASLVSPNSTSPLPIPVGLDIEDMEVAPPAPPEPRATSSLPSHLLKGPPPRPPDPCPIQQSAGAEPASFDTTMEEPGPPQGLLPS</sequence>
<proteinExistence type="predicted"/>
<feature type="compositionally biased region" description="Polar residues" evidence="1">
    <location>
        <begin position="186"/>
        <end position="200"/>
    </location>
</feature>
<protein>
    <submittedName>
        <fullName evidence="2">Uncharacterized protein</fullName>
    </submittedName>
</protein>
<organism evidence="2 3">
    <name type="scientific">Erythroxylum novogranatense</name>
    <dbReference type="NCBI Taxonomy" id="1862640"/>
    <lineage>
        <taxon>Eukaryota</taxon>
        <taxon>Viridiplantae</taxon>
        <taxon>Streptophyta</taxon>
        <taxon>Embryophyta</taxon>
        <taxon>Tracheophyta</taxon>
        <taxon>Spermatophyta</taxon>
        <taxon>Magnoliopsida</taxon>
        <taxon>eudicotyledons</taxon>
        <taxon>Gunneridae</taxon>
        <taxon>Pentapetalae</taxon>
        <taxon>rosids</taxon>
        <taxon>fabids</taxon>
        <taxon>Malpighiales</taxon>
        <taxon>Erythroxylaceae</taxon>
        <taxon>Erythroxylum</taxon>
    </lineage>
</organism>
<accession>A0AAV8SL65</accession>
<feature type="compositionally biased region" description="Polar residues" evidence="1">
    <location>
        <begin position="90"/>
        <end position="106"/>
    </location>
</feature>
<dbReference type="EMBL" id="JAIWQS010000010">
    <property type="protein sequence ID" value="KAJ8752640.1"/>
    <property type="molecule type" value="Genomic_DNA"/>
</dbReference>
<feature type="compositionally biased region" description="Pro residues" evidence="1">
    <location>
        <begin position="262"/>
        <end position="271"/>
    </location>
</feature>
<feature type="region of interest" description="Disordered" evidence="1">
    <location>
        <begin position="1"/>
        <end position="207"/>
    </location>
</feature>
<feature type="region of interest" description="Disordered" evidence="1">
    <location>
        <begin position="239"/>
        <end position="300"/>
    </location>
</feature>
<keyword evidence="3" id="KW-1185">Reference proteome</keyword>
<gene>
    <name evidence="2" type="ORF">K2173_005529</name>
</gene>
<comment type="caution">
    <text evidence="2">The sequence shown here is derived from an EMBL/GenBank/DDBJ whole genome shotgun (WGS) entry which is preliminary data.</text>
</comment>